<dbReference type="GeneTree" id="ENSGT00940000162996"/>
<dbReference type="SUPFAM" id="SSF48239">
    <property type="entry name" value="Terpenoid cyclases/Protein prenyltransferases"/>
    <property type="match status" value="1"/>
</dbReference>
<evidence type="ECO:0000256" key="1">
    <source>
        <dbReference type="SAM" id="SignalP"/>
    </source>
</evidence>
<feature type="signal peptide" evidence="1">
    <location>
        <begin position="1"/>
        <end position="20"/>
    </location>
</feature>
<dbReference type="SMART" id="SM01361">
    <property type="entry name" value="A2M_recep"/>
    <property type="match status" value="1"/>
</dbReference>
<dbReference type="Ensembl" id="ENSMAMT00000061332.1">
    <property type="protein sequence ID" value="ENSMAMP00000052502.1"/>
    <property type="gene ID" value="ENSMAMG00000027074.1"/>
</dbReference>
<organism evidence="3 4">
    <name type="scientific">Mastacembelus armatus</name>
    <name type="common">zig-zag eel</name>
    <dbReference type="NCBI Taxonomy" id="205130"/>
    <lineage>
        <taxon>Eukaryota</taxon>
        <taxon>Metazoa</taxon>
        <taxon>Chordata</taxon>
        <taxon>Craniata</taxon>
        <taxon>Vertebrata</taxon>
        <taxon>Euteleostomi</taxon>
        <taxon>Actinopterygii</taxon>
        <taxon>Neopterygii</taxon>
        <taxon>Teleostei</taxon>
        <taxon>Neoteleostei</taxon>
        <taxon>Acanthomorphata</taxon>
        <taxon>Anabantaria</taxon>
        <taxon>Synbranchiformes</taxon>
        <taxon>Mastacembelidae</taxon>
        <taxon>Mastacembelus</taxon>
    </lineage>
</organism>
<dbReference type="InterPro" id="IPR036595">
    <property type="entry name" value="A-macroglobulin_rcpt-bd_sf"/>
</dbReference>
<reference evidence="3" key="2">
    <citation type="submission" date="2025-09" db="UniProtKB">
        <authorList>
            <consortium name="Ensembl"/>
        </authorList>
    </citation>
    <scope>IDENTIFICATION</scope>
</reference>
<name>A0A7N8XKY6_9TELE</name>
<dbReference type="PANTHER" id="PTHR11412:SF150">
    <property type="entry name" value="ALPHA-2-MACROGLOBULIN-RELATED"/>
    <property type="match status" value="1"/>
</dbReference>
<evidence type="ECO:0000313" key="3">
    <source>
        <dbReference type="Ensembl" id="ENSMAMP00000052502.1"/>
    </source>
</evidence>
<dbReference type="InParanoid" id="A0A7N8XKY6"/>
<dbReference type="PANTHER" id="PTHR11412">
    <property type="entry name" value="MACROGLOBULIN / COMPLEMENT"/>
    <property type="match status" value="1"/>
</dbReference>
<dbReference type="Proteomes" id="UP000261640">
    <property type="component" value="Unplaced"/>
</dbReference>
<keyword evidence="4" id="KW-1185">Reference proteome</keyword>
<dbReference type="Pfam" id="PF07678">
    <property type="entry name" value="TED_complement"/>
    <property type="match status" value="1"/>
</dbReference>
<feature type="chain" id="PRO_5031229683" description="Alpha-macroglobulin receptor-binding domain-containing protein" evidence="1">
    <location>
        <begin position="21"/>
        <end position="393"/>
    </location>
</feature>
<reference evidence="3" key="1">
    <citation type="submission" date="2025-08" db="UniProtKB">
        <authorList>
            <consortium name="Ensembl"/>
        </authorList>
    </citation>
    <scope>IDENTIFICATION</scope>
</reference>
<evidence type="ECO:0000313" key="4">
    <source>
        <dbReference type="Proteomes" id="UP000261640"/>
    </source>
</evidence>
<accession>A0A7N8XKY6</accession>
<dbReference type="Pfam" id="PF07677">
    <property type="entry name" value="A2M_recep"/>
    <property type="match status" value="1"/>
</dbReference>
<dbReference type="InterPro" id="IPR011626">
    <property type="entry name" value="Alpha-macroglobulin_TED"/>
</dbReference>
<protein>
    <recommendedName>
        <fullName evidence="2">Alpha-macroglobulin receptor-binding domain-containing protein</fullName>
    </recommendedName>
</protein>
<dbReference type="InterPro" id="IPR008930">
    <property type="entry name" value="Terpenoid_cyclase/PrenylTrfase"/>
</dbReference>
<sequence length="393" mass="44066">KSSKLCVLELLVLLFLRLTAFVLRCFTKAQSFIYIDPQKIEESKTWLLQQQRETDCFEISGKPFQKAMKVTFSAYITAVFLEMKMPVSDPVMNKSLSCLKESVSNLNSTYTTALLAYVFTLAGDMETRAQLLQHLDTVAIRQATETSTSLPVEISSYVLLAKLSASPSNEDLGYASHIVRWLTTQQKYHGGFSSTQDTVVALQALSLYATLVFSAEGSSTVTVWSPSGQLTFYVSKTNKLVYQEKMLPDVTGKCKLEVKGTTCVLVQISLHYNIPTPTNVTTLKLSELSQSNVTYLWFHCRYSGKQTSTNMVILDIKMLSGFVPDPESLKRLNIVSSQLKDHVVVYLTELELIQELSVEKLKPAVVKIYDYYQPSDRAETEYSFRCAAGNSPQ</sequence>
<dbReference type="GO" id="GO:0005615">
    <property type="term" value="C:extracellular space"/>
    <property type="evidence" value="ECO:0007669"/>
    <property type="project" value="InterPro"/>
</dbReference>
<proteinExistence type="predicted"/>
<dbReference type="InterPro" id="IPR050473">
    <property type="entry name" value="A2M/Complement_sys"/>
</dbReference>
<dbReference type="AlphaFoldDB" id="A0A7N8XKY6"/>
<dbReference type="SUPFAM" id="SSF49410">
    <property type="entry name" value="Alpha-macroglobulin receptor domain"/>
    <property type="match status" value="1"/>
</dbReference>
<dbReference type="Gene3D" id="2.60.40.690">
    <property type="entry name" value="Alpha-macroglobulin, receptor-binding domain"/>
    <property type="match status" value="1"/>
</dbReference>
<evidence type="ECO:0000259" key="2">
    <source>
        <dbReference type="SMART" id="SM01361"/>
    </source>
</evidence>
<dbReference type="InterPro" id="IPR009048">
    <property type="entry name" value="A-macroglobulin_rcpt-bd"/>
</dbReference>
<keyword evidence="1" id="KW-0732">Signal</keyword>
<feature type="domain" description="Alpha-macroglobulin receptor-binding" evidence="2">
    <location>
        <begin position="309"/>
        <end position="382"/>
    </location>
</feature>
<dbReference type="Gene3D" id="1.50.10.20">
    <property type="match status" value="1"/>
</dbReference>